<evidence type="ECO:0000256" key="1">
    <source>
        <dbReference type="SAM" id="MobiDB-lite"/>
    </source>
</evidence>
<gene>
    <name evidence="3" type="primary">ORF8</name>
</gene>
<dbReference type="AlphaFoldDB" id="A0A286P9Q7"/>
<sequence length="831" mass="92734">MNKGRKRTLRSRSRPLAHKRGTRAVEPEDPRPDSQGQRGGPKPGRYEPYDWDSDSDGGHRDGGGHGRVGRKTRAGRRDKAREPDAAAVEPVGPRHDSEGQRGAPKPGRYEPYDWDSDSDGGDGGGHGPPRDEALEPDAAAVEPEGPRHDSEGQGGGDGDRGGHGQVGRETLEDRRSDPPRDEALEPDAAAVEPEGPRHDSEGQGGGDGDRGGHGQVGRETLEDRRSDPPRDEAHEPDDGAVEPGGPQHELEGQGRGDEPSDWDLYECETDVDELDGSQSETEEQHRGPRSSGEEDVEEAVEEDAEEDIEEEPAAESASVYPDTFSSKNGEIKWSANERDRSSVRASPPHQASGPTTEAREGAQDILSSFLLFFTPNVERLILIATNRHSADKAHALKTPKPMDEIELRAYVGLLILAGVYRSRGEALVSLWEPECGRPIFGATMSLRSFYQRSATLRFDDRSTRASRSASDRLAAVREVWEEWCDRLPRLYDIGPEVTVDERMVPFKGRCSFRQYIPSKPTKYGLKLWVACDARTSYAWRVQPYMGKLASGARETNLASRVVSDLTRGLEHRNVTCDNFFTSYALATELLKRNITLLGTIKSNKPELPPELASARRREALSSRFAFTDCAAALSYVPKKNKNVLLLSTKHSRVEICHERRDKKPEMILDYNKTKGGVDNLDKLLATYSCRRMTKRWPLAMFHNMIDMSAYNAYVIWREMHPDWMPWNRNRRRIFLEQLGKDLVRPLVLRRKRVPRARPAYDLMVSMQEAGGTSARSEGKRKRCQICPRSKDTKTLISCKSCGKSICRGCTVPFCPLCSERQGRDGDTDASQ</sequence>
<name>A0A286P9Q7_ORYLA</name>
<proteinExistence type="predicted"/>
<dbReference type="Pfam" id="PF13843">
    <property type="entry name" value="DDE_Tnp_1_7"/>
    <property type="match status" value="1"/>
</dbReference>
<protein>
    <submittedName>
        <fullName evidence="3">PiggyBac-like transposase</fullName>
    </submittedName>
</protein>
<feature type="compositionally biased region" description="Basic and acidic residues" evidence="1">
    <location>
        <begin position="248"/>
        <end position="258"/>
    </location>
</feature>
<feature type="compositionally biased region" description="Basic and acidic residues" evidence="1">
    <location>
        <begin position="194"/>
        <end position="212"/>
    </location>
</feature>
<dbReference type="InterPro" id="IPR029526">
    <property type="entry name" value="PGBD"/>
</dbReference>
<evidence type="ECO:0000259" key="2">
    <source>
        <dbReference type="Pfam" id="PF13843"/>
    </source>
</evidence>
<feature type="compositionally biased region" description="Basic and acidic residues" evidence="1">
    <location>
        <begin position="219"/>
        <end position="237"/>
    </location>
</feature>
<feature type="compositionally biased region" description="Basic residues" evidence="1">
    <location>
        <begin position="1"/>
        <end position="22"/>
    </location>
</feature>
<dbReference type="EMBL" id="LC199500">
    <property type="protein sequence ID" value="BBA49168.1"/>
    <property type="molecule type" value="Genomic_DNA"/>
</dbReference>
<reference evidence="3" key="1">
    <citation type="journal article" date="2017" name="Nat. Commun.">
        <title>Complete fusion of a transposon and herpesvirus created the Teratorn mobile element in medaka fish.</title>
        <authorList>
            <person name="Inoue Y."/>
            <person name="Saga T."/>
            <person name="Aikawa T."/>
            <person name="Kumagai M."/>
            <person name="Shimada A."/>
            <person name="Kawaguchi Y."/>
            <person name="Naruse K."/>
            <person name="Morishita S."/>
            <person name="Koga A."/>
            <person name="Takeda H."/>
        </authorList>
    </citation>
    <scope>NUCLEOTIDE SEQUENCE</scope>
</reference>
<feature type="compositionally biased region" description="Acidic residues" evidence="1">
    <location>
        <begin position="259"/>
        <end position="275"/>
    </location>
</feature>
<feature type="compositionally biased region" description="Acidic residues" evidence="1">
    <location>
        <begin position="293"/>
        <end position="313"/>
    </location>
</feature>
<accession>A0A286P9Q7</accession>
<feature type="compositionally biased region" description="Basic and acidic residues" evidence="1">
    <location>
        <begin position="23"/>
        <end position="32"/>
    </location>
</feature>
<feature type="compositionally biased region" description="Basic and acidic residues" evidence="1">
    <location>
        <begin position="75"/>
        <end position="84"/>
    </location>
</feature>
<dbReference type="PANTHER" id="PTHR46599:SF6">
    <property type="entry name" value="DUAL SPECIFICITY PHOSPHATASE 26"/>
    <property type="match status" value="1"/>
</dbReference>
<evidence type="ECO:0000313" key="3">
    <source>
        <dbReference type="EMBL" id="BBA49168.1"/>
    </source>
</evidence>
<organism evidence="3">
    <name type="scientific">Oryzias latipes</name>
    <name type="common">Japanese rice fish</name>
    <name type="synonym">Japanese killifish</name>
    <dbReference type="NCBI Taxonomy" id="8090"/>
    <lineage>
        <taxon>Eukaryota</taxon>
        <taxon>Metazoa</taxon>
        <taxon>Chordata</taxon>
        <taxon>Craniata</taxon>
        <taxon>Vertebrata</taxon>
        <taxon>Euteleostomi</taxon>
        <taxon>Actinopterygii</taxon>
        <taxon>Neopterygii</taxon>
        <taxon>Teleostei</taxon>
        <taxon>Neoteleostei</taxon>
        <taxon>Acanthomorphata</taxon>
        <taxon>Ovalentaria</taxon>
        <taxon>Atherinomorphae</taxon>
        <taxon>Beloniformes</taxon>
        <taxon>Adrianichthyidae</taxon>
        <taxon>Oryziinae</taxon>
        <taxon>Oryzias</taxon>
    </lineage>
</organism>
<feature type="region of interest" description="Disordered" evidence="1">
    <location>
        <begin position="1"/>
        <end position="360"/>
    </location>
</feature>
<dbReference type="PANTHER" id="PTHR46599">
    <property type="entry name" value="PIGGYBAC TRANSPOSABLE ELEMENT-DERIVED PROTEIN 4"/>
    <property type="match status" value="1"/>
</dbReference>
<feature type="compositionally biased region" description="Basic and acidic residues" evidence="1">
    <location>
        <begin position="144"/>
        <end position="162"/>
    </location>
</feature>
<feature type="compositionally biased region" description="Basic and acidic residues" evidence="1">
    <location>
        <begin position="169"/>
        <end position="183"/>
    </location>
</feature>
<feature type="domain" description="PiggyBac transposable element-derived protein" evidence="2">
    <location>
        <begin position="369"/>
        <end position="713"/>
    </location>
</feature>